<organism evidence="2">
    <name type="scientific">hydrothermal vent metagenome</name>
    <dbReference type="NCBI Taxonomy" id="652676"/>
    <lineage>
        <taxon>unclassified sequences</taxon>
        <taxon>metagenomes</taxon>
        <taxon>ecological metagenomes</taxon>
    </lineage>
</organism>
<keyword evidence="1" id="KW-1133">Transmembrane helix</keyword>
<feature type="non-terminal residue" evidence="2">
    <location>
        <position position="46"/>
    </location>
</feature>
<proteinExistence type="predicted"/>
<sequence length="46" mass="5195">MKVREKFIVISVIILVVIGFISISWKPILWSLVLLGPLILVGVYDI</sequence>
<protein>
    <submittedName>
        <fullName evidence="2">Uncharacterized protein</fullName>
    </submittedName>
</protein>
<evidence type="ECO:0000313" key="2">
    <source>
        <dbReference type="EMBL" id="VAW26526.1"/>
    </source>
</evidence>
<evidence type="ECO:0000256" key="1">
    <source>
        <dbReference type="SAM" id="Phobius"/>
    </source>
</evidence>
<keyword evidence="1" id="KW-0472">Membrane</keyword>
<accession>A0A3B0V3J2</accession>
<dbReference type="EMBL" id="UOER01000607">
    <property type="protein sequence ID" value="VAW26526.1"/>
    <property type="molecule type" value="Genomic_DNA"/>
</dbReference>
<gene>
    <name evidence="2" type="ORF">MNBD_BACTEROID04-329</name>
</gene>
<dbReference type="AlphaFoldDB" id="A0A3B0V3J2"/>
<keyword evidence="1" id="KW-0812">Transmembrane</keyword>
<feature type="transmembrane region" description="Helical" evidence="1">
    <location>
        <begin position="7"/>
        <end position="23"/>
    </location>
</feature>
<name>A0A3B0V3J2_9ZZZZ</name>
<reference evidence="2" key="1">
    <citation type="submission" date="2018-06" db="EMBL/GenBank/DDBJ databases">
        <authorList>
            <person name="Zhirakovskaya E."/>
        </authorList>
    </citation>
    <scope>NUCLEOTIDE SEQUENCE</scope>
</reference>